<feature type="binding site" evidence="11">
    <location>
        <position position="12"/>
    </location>
    <ligand>
        <name>ATP</name>
        <dbReference type="ChEBI" id="CHEBI:30616"/>
    </ligand>
</feature>
<dbReference type="PANTHER" id="PTHR10196">
    <property type="entry name" value="SUGAR KINASE"/>
    <property type="match status" value="1"/>
</dbReference>
<dbReference type="GO" id="GO:0005829">
    <property type="term" value="C:cytosol"/>
    <property type="evidence" value="ECO:0007669"/>
    <property type="project" value="TreeGrafter"/>
</dbReference>
<keyword evidence="4 11" id="KW-0547">Nucleotide-binding</keyword>
<dbReference type="NCBIfam" id="TIGR01311">
    <property type="entry name" value="glycerol_kin"/>
    <property type="match status" value="1"/>
</dbReference>
<dbReference type="GO" id="GO:0004370">
    <property type="term" value="F:glycerol kinase activity"/>
    <property type="evidence" value="ECO:0007669"/>
    <property type="project" value="UniProtKB-UniRule"/>
</dbReference>
<feature type="binding site" evidence="11">
    <location>
        <position position="245"/>
    </location>
    <ligand>
        <name>glycerol</name>
        <dbReference type="ChEBI" id="CHEBI:17754"/>
    </ligand>
</feature>
<dbReference type="SUPFAM" id="SSF53067">
    <property type="entry name" value="Actin-like ATPase domain"/>
    <property type="match status" value="2"/>
</dbReference>
<feature type="binding site" evidence="11">
    <location>
        <position position="313"/>
    </location>
    <ligand>
        <name>ATP</name>
        <dbReference type="ChEBI" id="CHEBI:30616"/>
    </ligand>
</feature>
<feature type="binding site" evidence="11">
    <location>
        <position position="244"/>
    </location>
    <ligand>
        <name>sn-glycerol 3-phosphate</name>
        <dbReference type="ChEBI" id="CHEBI:57597"/>
    </ligand>
</feature>
<comment type="similarity">
    <text evidence="2 11 12">Belongs to the FGGY kinase family.</text>
</comment>
<evidence type="ECO:0000259" key="13">
    <source>
        <dbReference type="Pfam" id="PF00370"/>
    </source>
</evidence>
<dbReference type="EMBL" id="LKEU01000015">
    <property type="protein sequence ID" value="OFV71774.1"/>
    <property type="molecule type" value="Genomic_DNA"/>
</dbReference>
<evidence type="ECO:0000256" key="5">
    <source>
        <dbReference type="ARBA" id="ARBA00022777"/>
    </source>
</evidence>
<name>A0A1F2PLN8_9FIRM</name>
<dbReference type="InterPro" id="IPR018484">
    <property type="entry name" value="FGGY_N"/>
</dbReference>
<evidence type="ECO:0000259" key="14">
    <source>
        <dbReference type="Pfam" id="PF02782"/>
    </source>
</evidence>
<feature type="binding site" evidence="11">
    <location>
        <position position="16"/>
    </location>
    <ligand>
        <name>ADP</name>
        <dbReference type="ChEBI" id="CHEBI:456216"/>
    </ligand>
</feature>
<gene>
    <name evidence="15" type="primary">glpK_2</name>
    <name evidence="11" type="synonym">glpK</name>
    <name evidence="15" type="ORF">ACWI_07470</name>
</gene>
<comment type="caution">
    <text evidence="15">The sequence shown here is derived from an EMBL/GenBank/DDBJ whole genome shotgun (WGS) entry which is preliminary data.</text>
</comment>
<feature type="binding site" evidence="11">
    <location>
        <position position="266"/>
    </location>
    <ligand>
        <name>ADP</name>
        <dbReference type="ChEBI" id="CHEBI:456216"/>
    </ligand>
</feature>
<comment type="function">
    <text evidence="9 11">Key enzyme in the regulation of glycerol uptake and metabolism. Catalyzes the phosphorylation of glycerol to yield sn-glycerol 3-phosphate.</text>
</comment>
<keyword evidence="6 11" id="KW-0319">Glycerol metabolism</keyword>
<reference evidence="15 16" key="1">
    <citation type="submission" date="2015-09" db="EMBL/GenBank/DDBJ databases">
        <title>Genome sequence of Acetobacterium wieringae DSM 1911.</title>
        <authorList>
            <person name="Poehlein A."/>
            <person name="Bengelsdorf F.R."/>
            <person name="Schiel-Bengelsdorf B."/>
            <person name="Duerre P."/>
            <person name="Daniel R."/>
        </authorList>
    </citation>
    <scope>NUCLEOTIDE SEQUENCE [LARGE SCALE GENOMIC DNA]</scope>
    <source>
        <strain evidence="15 16">DSM 1911</strain>
    </source>
</reference>
<dbReference type="InterPro" id="IPR018483">
    <property type="entry name" value="Carb_kinase_FGGY_CS"/>
</dbReference>
<keyword evidence="7 11" id="KW-0067">ATP-binding</keyword>
<accession>A0A1F2PLN8</accession>
<keyword evidence="3 11" id="KW-0808">Transferase</keyword>
<feature type="binding site" evidence="11">
    <location>
        <position position="83"/>
    </location>
    <ligand>
        <name>glycerol</name>
        <dbReference type="ChEBI" id="CHEBI:17754"/>
    </ligand>
</feature>
<dbReference type="Proteomes" id="UP000176244">
    <property type="component" value="Unassembled WGS sequence"/>
</dbReference>
<feature type="binding site" evidence="11">
    <location>
        <position position="412"/>
    </location>
    <ligand>
        <name>ATP</name>
        <dbReference type="ChEBI" id="CHEBI:30616"/>
    </ligand>
</feature>
<evidence type="ECO:0000256" key="3">
    <source>
        <dbReference type="ARBA" id="ARBA00022679"/>
    </source>
</evidence>
<feature type="binding site" evidence="11">
    <location>
        <position position="82"/>
    </location>
    <ligand>
        <name>sn-glycerol 3-phosphate</name>
        <dbReference type="ChEBI" id="CHEBI:57597"/>
    </ligand>
</feature>
<evidence type="ECO:0000256" key="11">
    <source>
        <dbReference type="HAMAP-Rule" id="MF_00186"/>
    </source>
</evidence>
<keyword evidence="5 11" id="KW-0418">Kinase</keyword>
<feature type="binding site" evidence="11">
    <location>
        <position position="14"/>
    </location>
    <ligand>
        <name>ATP</name>
        <dbReference type="ChEBI" id="CHEBI:30616"/>
    </ligand>
</feature>
<dbReference type="RefSeq" id="WP_070370102.1">
    <property type="nucleotide sequence ID" value="NZ_LKEU01000015.1"/>
</dbReference>
<feature type="domain" description="Carbohydrate kinase FGGY N-terminal" evidence="13">
    <location>
        <begin position="4"/>
        <end position="251"/>
    </location>
</feature>
<dbReference type="Pfam" id="PF02782">
    <property type="entry name" value="FGGY_C"/>
    <property type="match status" value="1"/>
</dbReference>
<sequence>MKEYILSIDQGTTSIRAIFFNHDGDIVSVHAKEFAQFYPDSGWVEQDPMEMWAVTGEVIEKAMAKSNIKEEEIVAIGITNQRETSIVWDKNTGEPVYNAIVWQDRRTAEYCDQLKADDPEIEAVVRNKTGLMIDSYFSATKVKWILDNVEGARERAQNGDLLFGNVDTWIMWKLTDGKAHATDYSNASRTLMFNINELKWDEELLKVFDVPASMLPNVQESSSHFGVTSKIFKRAIPITGDAGDQQAATFGQCCFQKGMAKFTYGTAGVMTVNIGDKPFLSNNGLTTTIGWGLNGKVEYLLEAVAFSAGSAIQWLRDEMDMLDESPDSEYFALKTKKVSNCGVYFVPAFTGLCAPYWNSYARAAIVGIERGTTKNNIIRAVLESLGYQTRDMFDAFSEDLGERLSILKVDGGACNNNLLMQFTADIVNVDIERPDNTETTAAGVAYLVGLAVGFWKDQDEIVQKRTVDQVFHPQMDEGLRSDLYKGWKRAINSNLCWANDR</sequence>
<comment type="activity regulation">
    <text evidence="11">Activated by phosphorylation and inhibited by fructose 1,6-bisphosphate (FBP).</text>
</comment>
<proteinExistence type="inferred from homology"/>
<evidence type="ECO:0000256" key="2">
    <source>
        <dbReference type="ARBA" id="ARBA00009156"/>
    </source>
</evidence>
<feature type="binding site" evidence="11">
    <location>
        <position position="309"/>
    </location>
    <ligand>
        <name>ATP</name>
        <dbReference type="ChEBI" id="CHEBI:30616"/>
    </ligand>
</feature>
<evidence type="ECO:0000256" key="8">
    <source>
        <dbReference type="ARBA" id="ARBA00052101"/>
    </source>
</evidence>
<feature type="binding site" evidence="11">
    <location>
        <position position="266"/>
    </location>
    <ligand>
        <name>ATP</name>
        <dbReference type="ChEBI" id="CHEBI:30616"/>
    </ligand>
</feature>
<feature type="binding site" evidence="11">
    <location>
        <position position="412"/>
    </location>
    <ligand>
        <name>ADP</name>
        <dbReference type="ChEBI" id="CHEBI:456216"/>
    </ligand>
</feature>
<dbReference type="HAMAP" id="MF_00186">
    <property type="entry name" value="Glycerol_kin"/>
    <property type="match status" value="1"/>
</dbReference>
<dbReference type="UniPathway" id="UPA00618">
    <property type="reaction ID" value="UER00672"/>
</dbReference>
<dbReference type="EC" id="2.7.1.30" evidence="11"/>
<evidence type="ECO:0000256" key="12">
    <source>
        <dbReference type="RuleBase" id="RU003733"/>
    </source>
</evidence>
<dbReference type="Pfam" id="PF00370">
    <property type="entry name" value="FGGY_N"/>
    <property type="match status" value="1"/>
</dbReference>
<dbReference type="GO" id="GO:0019563">
    <property type="term" value="P:glycerol catabolic process"/>
    <property type="evidence" value="ECO:0007669"/>
    <property type="project" value="UniProtKB-UniRule"/>
</dbReference>
<dbReference type="PIRSF" id="PIRSF000538">
    <property type="entry name" value="GlpK"/>
    <property type="match status" value="1"/>
</dbReference>
<feature type="binding site" evidence="11">
    <location>
        <position position="83"/>
    </location>
    <ligand>
        <name>sn-glycerol 3-phosphate</name>
        <dbReference type="ChEBI" id="CHEBI:57597"/>
    </ligand>
</feature>
<feature type="binding site" evidence="11">
    <location>
        <position position="309"/>
    </location>
    <ligand>
        <name>ADP</name>
        <dbReference type="ChEBI" id="CHEBI:456216"/>
    </ligand>
</feature>
<comment type="catalytic activity">
    <reaction evidence="8 11">
        <text>glycerol + ATP = sn-glycerol 3-phosphate + ADP + H(+)</text>
        <dbReference type="Rhea" id="RHEA:21644"/>
        <dbReference type="ChEBI" id="CHEBI:15378"/>
        <dbReference type="ChEBI" id="CHEBI:17754"/>
        <dbReference type="ChEBI" id="CHEBI:30616"/>
        <dbReference type="ChEBI" id="CHEBI:57597"/>
        <dbReference type="ChEBI" id="CHEBI:456216"/>
        <dbReference type="EC" id="2.7.1.30"/>
    </reaction>
</comment>
<dbReference type="GO" id="GO:0005524">
    <property type="term" value="F:ATP binding"/>
    <property type="evidence" value="ECO:0007669"/>
    <property type="project" value="UniProtKB-UniRule"/>
</dbReference>
<comment type="subunit">
    <text evidence="10 11">Homotetramer and homodimer (in equilibrium).</text>
</comment>
<feature type="binding site" evidence="11">
    <location>
        <position position="82"/>
    </location>
    <ligand>
        <name>glycerol</name>
        <dbReference type="ChEBI" id="CHEBI:17754"/>
    </ligand>
</feature>
<protein>
    <recommendedName>
        <fullName evidence="11">Glycerol kinase</fullName>
        <ecNumber evidence="11">2.7.1.30</ecNumber>
    </recommendedName>
    <alternativeName>
        <fullName evidence="11">ATP:glycerol 3-phosphotransferase</fullName>
    </alternativeName>
    <alternativeName>
        <fullName evidence="11">Glycerokinase</fullName>
        <shortName evidence="11">GK</shortName>
    </alternativeName>
</protein>
<evidence type="ECO:0000256" key="4">
    <source>
        <dbReference type="ARBA" id="ARBA00022741"/>
    </source>
</evidence>
<feature type="binding site" evidence="11">
    <location>
        <position position="136"/>
    </location>
    <ligand>
        <name>sn-glycerol 3-phosphate</name>
        <dbReference type="ChEBI" id="CHEBI:57597"/>
    </ligand>
</feature>
<dbReference type="NCBIfam" id="NF000756">
    <property type="entry name" value="PRK00047.1"/>
    <property type="match status" value="1"/>
</dbReference>
<dbReference type="STRING" id="52694.ACWI_07470"/>
<dbReference type="FunFam" id="3.30.420.40:FF:000007">
    <property type="entry name" value="Glycerol kinase"/>
    <property type="match status" value="1"/>
</dbReference>
<evidence type="ECO:0000256" key="10">
    <source>
        <dbReference type="ARBA" id="ARBA00063665"/>
    </source>
</evidence>
<evidence type="ECO:0000256" key="6">
    <source>
        <dbReference type="ARBA" id="ARBA00022798"/>
    </source>
</evidence>
<evidence type="ECO:0000313" key="15">
    <source>
        <dbReference type="EMBL" id="OFV71774.1"/>
    </source>
</evidence>
<dbReference type="InterPro" id="IPR005999">
    <property type="entry name" value="Glycerol_kin"/>
</dbReference>
<feature type="binding site" evidence="11">
    <location>
        <position position="13"/>
    </location>
    <ligand>
        <name>ATP</name>
        <dbReference type="ChEBI" id="CHEBI:30616"/>
    </ligand>
</feature>
<dbReference type="PROSITE" id="PS00445">
    <property type="entry name" value="FGGY_KINASES_2"/>
    <property type="match status" value="1"/>
</dbReference>
<dbReference type="GO" id="GO:0006072">
    <property type="term" value="P:glycerol-3-phosphate metabolic process"/>
    <property type="evidence" value="ECO:0007669"/>
    <property type="project" value="InterPro"/>
</dbReference>
<comment type="pathway">
    <text evidence="1 11">Polyol metabolism; glycerol degradation via glycerol kinase pathway; sn-glycerol 3-phosphate from glycerol: step 1/1.</text>
</comment>
<organism evidence="15 16">
    <name type="scientific">Acetobacterium wieringae</name>
    <dbReference type="NCBI Taxonomy" id="52694"/>
    <lineage>
        <taxon>Bacteria</taxon>
        <taxon>Bacillati</taxon>
        <taxon>Bacillota</taxon>
        <taxon>Clostridia</taxon>
        <taxon>Eubacteriales</taxon>
        <taxon>Eubacteriaceae</taxon>
        <taxon>Acetobacterium</taxon>
    </lineage>
</organism>
<evidence type="ECO:0000256" key="9">
    <source>
        <dbReference type="ARBA" id="ARBA00054633"/>
    </source>
</evidence>
<dbReference type="CDD" id="cd07786">
    <property type="entry name" value="FGGY_EcGK_like"/>
    <property type="match status" value="1"/>
</dbReference>
<feature type="binding site" evidence="11">
    <location>
        <position position="416"/>
    </location>
    <ligand>
        <name>ADP</name>
        <dbReference type="ChEBI" id="CHEBI:456216"/>
    </ligand>
</feature>
<dbReference type="OrthoDB" id="9805576at2"/>
<dbReference type="AlphaFoldDB" id="A0A1F2PLN8"/>
<feature type="binding site" evidence="11">
    <location>
        <position position="12"/>
    </location>
    <ligand>
        <name>ADP</name>
        <dbReference type="ChEBI" id="CHEBI:456216"/>
    </ligand>
</feature>
<evidence type="ECO:0000256" key="1">
    <source>
        <dbReference type="ARBA" id="ARBA00005190"/>
    </source>
</evidence>
<dbReference type="InterPro" id="IPR000577">
    <property type="entry name" value="Carb_kinase_FGGY"/>
</dbReference>
<evidence type="ECO:0000256" key="7">
    <source>
        <dbReference type="ARBA" id="ARBA00022840"/>
    </source>
</evidence>
<feature type="binding site" evidence="11">
    <location>
        <position position="244"/>
    </location>
    <ligand>
        <name>glycerol</name>
        <dbReference type="ChEBI" id="CHEBI:17754"/>
    </ligand>
</feature>
<feature type="binding site" evidence="11">
    <location>
        <position position="136"/>
    </location>
    <ligand>
        <name>glycerol</name>
        <dbReference type="ChEBI" id="CHEBI:17754"/>
    </ligand>
</feature>
<feature type="binding site" evidence="11">
    <location>
        <position position="12"/>
    </location>
    <ligand>
        <name>sn-glycerol 3-phosphate</name>
        <dbReference type="ChEBI" id="CHEBI:57597"/>
    </ligand>
</feature>
<feature type="domain" description="Carbohydrate kinase FGGY C-terminal" evidence="14">
    <location>
        <begin position="261"/>
        <end position="451"/>
    </location>
</feature>
<dbReference type="PROSITE" id="PS00933">
    <property type="entry name" value="FGGY_KINASES_1"/>
    <property type="match status" value="1"/>
</dbReference>
<dbReference type="PANTHER" id="PTHR10196:SF69">
    <property type="entry name" value="GLYCEROL KINASE"/>
    <property type="match status" value="1"/>
</dbReference>
<dbReference type="InterPro" id="IPR043129">
    <property type="entry name" value="ATPase_NBD"/>
</dbReference>
<dbReference type="FunFam" id="3.30.420.40:FF:000008">
    <property type="entry name" value="Glycerol kinase"/>
    <property type="match status" value="1"/>
</dbReference>
<dbReference type="InterPro" id="IPR018485">
    <property type="entry name" value="FGGY_C"/>
</dbReference>
<dbReference type="Gene3D" id="3.30.420.40">
    <property type="match status" value="2"/>
</dbReference>
<evidence type="ECO:0000313" key="16">
    <source>
        <dbReference type="Proteomes" id="UP000176244"/>
    </source>
</evidence>